<proteinExistence type="predicted"/>
<dbReference type="EMBL" id="KN817557">
    <property type="protein sequence ID" value="KJA21497.1"/>
    <property type="molecule type" value="Genomic_DNA"/>
</dbReference>
<evidence type="ECO:0000313" key="2">
    <source>
        <dbReference type="EMBL" id="KJA21497.1"/>
    </source>
</evidence>
<feature type="compositionally biased region" description="Basic residues" evidence="1">
    <location>
        <begin position="230"/>
        <end position="239"/>
    </location>
</feature>
<name>A0A0D2L3X0_HYPSF</name>
<dbReference type="AlphaFoldDB" id="A0A0D2L3X0"/>
<feature type="region of interest" description="Disordered" evidence="1">
    <location>
        <begin position="213"/>
        <end position="304"/>
    </location>
</feature>
<feature type="region of interest" description="Disordered" evidence="1">
    <location>
        <begin position="1"/>
        <end position="73"/>
    </location>
</feature>
<organism evidence="2 3">
    <name type="scientific">Hypholoma sublateritium (strain FD-334 SS-4)</name>
    <dbReference type="NCBI Taxonomy" id="945553"/>
    <lineage>
        <taxon>Eukaryota</taxon>
        <taxon>Fungi</taxon>
        <taxon>Dikarya</taxon>
        <taxon>Basidiomycota</taxon>
        <taxon>Agaricomycotina</taxon>
        <taxon>Agaricomycetes</taxon>
        <taxon>Agaricomycetidae</taxon>
        <taxon>Agaricales</taxon>
        <taxon>Agaricineae</taxon>
        <taxon>Strophariaceae</taxon>
        <taxon>Hypholoma</taxon>
    </lineage>
</organism>
<feature type="compositionally biased region" description="Basic residues" evidence="1">
    <location>
        <begin position="42"/>
        <end position="56"/>
    </location>
</feature>
<accession>A0A0D2L3X0</accession>
<keyword evidence="3" id="KW-1185">Reference proteome</keyword>
<protein>
    <submittedName>
        <fullName evidence="2">Uncharacterized protein</fullName>
    </submittedName>
</protein>
<gene>
    <name evidence="2" type="ORF">HYPSUDRAFT_202856</name>
</gene>
<sequence>MSASAEERVQPHPHCGPTAHAPTQAFDMVLGQADMGSERHAQRQQKQQKQKRRPQQQRHQNASTPWPSTAYRPAQLTQTERQLREMHMDHARVQAGVFLRCRGWVRAVVAHAPAVPMRLRGAGRADGGRGRGTYRAARSLPNLWALALALPSVEVETGMDTNYASLPPQAQGGNIESDERAAGVDDGEKLAAMQTPQSEEKDKDLEEDLEGRIFDAPHPDTPIATQSARGRVRSGRRATRQQLGGRQDRGRVAGCRRGRRAPHYPPPLVATRSARASQSVDAPAGPEPAPTSLEAGRGGGTPVLSVKRHMEGADALLLLSFSMPSPPPSSLSPSVKIVVVVDACRIRCACRRQPGHNLTSVPASKIRMCRLNPTQCSGAKPPHLWRPYRANAYAEQRARWADEAEQLCCGDESAHFEEVVAVVVEFAIAWGMERPAVEERSVLVAEEKADVPEEEKEEDMEESAVPFFAFDASAEDERTPESSASLLGGRVHKQSADDALAPPPAAEMDVEIVEKRSQKSNEEPFRIGDAVVVEGPIAPVLGECVEEAKWEGRGMCESELPGSLSTALFSSLLLTPNGLAISEYNTAKFAATSDSGTCNLGGILPQVTSDGANVIVSDQDFIDLRRQTSSLVLLVL</sequence>
<reference evidence="3" key="1">
    <citation type="submission" date="2014-04" db="EMBL/GenBank/DDBJ databases">
        <title>Evolutionary Origins and Diversification of the Mycorrhizal Mutualists.</title>
        <authorList>
            <consortium name="DOE Joint Genome Institute"/>
            <consortium name="Mycorrhizal Genomics Consortium"/>
            <person name="Kohler A."/>
            <person name="Kuo A."/>
            <person name="Nagy L.G."/>
            <person name="Floudas D."/>
            <person name="Copeland A."/>
            <person name="Barry K.W."/>
            <person name="Cichocki N."/>
            <person name="Veneault-Fourrey C."/>
            <person name="LaButti K."/>
            <person name="Lindquist E.A."/>
            <person name="Lipzen A."/>
            <person name="Lundell T."/>
            <person name="Morin E."/>
            <person name="Murat C."/>
            <person name="Riley R."/>
            <person name="Ohm R."/>
            <person name="Sun H."/>
            <person name="Tunlid A."/>
            <person name="Henrissat B."/>
            <person name="Grigoriev I.V."/>
            <person name="Hibbett D.S."/>
            <person name="Martin F."/>
        </authorList>
    </citation>
    <scope>NUCLEOTIDE SEQUENCE [LARGE SCALE GENOMIC DNA]</scope>
    <source>
        <strain evidence="3">FD-334 SS-4</strain>
    </source>
</reference>
<feature type="compositionally biased region" description="Basic and acidic residues" evidence="1">
    <location>
        <begin position="1"/>
        <end position="10"/>
    </location>
</feature>
<dbReference type="Proteomes" id="UP000054270">
    <property type="component" value="Unassembled WGS sequence"/>
</dbReference>
<evidence type="ECO:0000313" key="3">
    <source>
        <dbReference type="Proteomes" id="UP000054270"/>
    </source>
</evidence>
<evidence type="ECO:0000256" key="1">
    <source>
        <dbReference type="SAM" id="MobiDB-lite"/>
    </source>
</evidence>